<keyword evidence="1" id="KW-1133">Transmembrane helix</keyword>
<feature type="transmembrane region" description="Helical" evidence="1">
    <location>
        <begin position="115"/>
        <end position="136"/>
    </location>
</feature>
<keyword evidence="1" id="KW-0472">Membrane</keyword>
<evidence type="ECO:0000313" key="3">
    <source>
        <dbReference type="Proteomes" id="UP001500630"/>
    </source>
</evidence>
<accession>A0ABP6ZFZ8</accession>
<sequence>MIRRLAYGLAPAGFFVVIMVEGFLRPGYSWTHHWGSELSVGDLGWIQIANFIITGALTIAFAFGLRRALRPGRGSTFGPIFIGIFGLSLMVAGIFSTDPQPGFVPEGAVAGQPTWHGAIHDANALPCFFALTAAVITVSSRFVSERKWLWAAYSIATAIVVPVSIVVAGQLLTVAQQGGTLDQSLHGLVQRISIGVGFGWVSAVALHLMRQTSNLVARHAAFAG</sequence>
<evidence type="ECO:0008006" key="4">
    <source>
        <dbReference type="Google" id="ProtNLM"/>
    </source>
</evidence>
<dbReference type="RefSeq" id="WP_345575227.1">
    <property type="nucleotide sequence ID" value="NZ_BAABDQ010000044.1"/>
</dbReference>
<feature type="transmembrane region" description="Helical" evidence="1">
    <location>
        <begin position="77"/>
        <end position="95"/>
    </location>
</feature>
<comment type="caution">
    <text evidence="2">The sequence shown here is derived from an EMBL/GenBank/DDBJ whole genome shotgun (WGS) entry which is preliminary data.</text>
</comment>
<reference evidence="3" key="1">
    <citation type="journal article" date="2019" name="Int. J. Syst. Evol. Microbiol.">
        <title>The Global Catalogue of Microorganisms (GCM) 10K type strain sequencing project: providing services to taxonomists for standard genome sequencing and annotation.</title>
        <authorList>
            <consortium name="The Broad Institute Genomics Platform"/>
            <consortium name="The Broad Institute Genome Sequencing Center for Infectious Disease"/>
            <person name="Wu L."/>
            <person name="Ma J."/>
        </authorList>
    </citation>
    <scope>NUCLEOTIDE SEQUENCE [LARGE SCALE GENOMIC DNA]</scope>
    <source>
        <strain evidence="3">JCM 17326</strain>
    </source>
</reference>
<dbReference type="Proteomes" id="UP001500630">
    <property type="component" value="Unassembled WGS sequence"/>
</dbReference>
<keyword evidence="3" id="KW-1185">Reference proteome</keyword>
<proteinExistence type="predicted"/>
<feature type="transmembrane region" description="Helical" evidence="1">
    <location>
        <begin position="148"/>
        <end position="172"/>
    </location>
</feature>
<evidence type="ECO:0000256" key="1">
    <source>
        <dbReference type="SAM" id="Phobius"/>
    </source>
</evidence>
<evidence type="ECO:0000313" key="2">
    <source>
        <dbReference type="EMBL" id="GAA3608551.1"/>
    </source>
</evidence>
<protein>
    <recommendedName>
        <fullName evidence="4">DUF998 domain-containing protein</fullName>
    </recommendedName>
</protein>
<dbReference type="Pfam" id="PF06197">
    <property type="entry name" value="DUF998"/>
    <property type="match status" value="1"/>
</dbReference>
<feature type="transmembrane region" description="Helical" evidence="1">
    <location>
        <begin position="5"/>
        <end position="24"/>
    </location>
</feature>
<dbReference type="InterPro" id="IPR009339">
    <property type="entry name" value="DUF998"/>
</dbReference>
<organism evidence="2 3">
    <name type="scientific">Nonomuraea rosea</name>
    <dbReference type="NCBI Taxonomy" id="638574"/>
    <lineage>
        <taxon>Bacteria</taxon>
        <taxon>Bacillati</taxon>
        <taxon>Actinomycetota</taxon>
        <taxon>Actinomycetes</taxon>
        <taxon>Streptosporangiales</taxon>
        <taxon>Streptosporangiaceae</taxon>
        <taxon>Nonomuraea</taxon>
    </lineage>
</organism>
<feature type="transmembrane region" description="Helical" evidence="1">
    <location>
        <begin position="192"/>
        <end position="209"/>
    </location>
</feature>
<keyword evidence="1" id="KW-0812">Transmembrane</keyword>
<name>A0ABP6ZFZ8_9ACTN</name>
<dbReference type="EMBL" id="BAABDQ010000044">
    <property type="protein sequence ID" value="GAA3608551.1"/>
    <property type="molecule type" value="Genomic_DNA"/>
</dbReference>
<feature type="transmembrane region" description="Helical" evidence="1">
    <location>
        <begin position="44"/>
        <end position="65"/>
    </location>
</feature>
<gene>
    <name evidence="2" type="ORF">GCM10022419_111850</name>
</gene>